<name>A0A0A9BYH9_ARUDO</name>
<evidence type="ECO:0000313" key="1">
    <source>
        <dbReference type="EMBL" id="JAD64332.1"/>
    </source>
</evidence>
<dbReference type="EMBL" id="GBRH01233563">
    <property type="protein sequence ID" value="JAD64332.1"/>
    <property type="molecule type" value="Transcribed_RNA"/>
</dbReference>
<reference evidence="1" key="2">
    <citation type="journal article" date="2015" name="Data Brief">
        <title>Shoot transcriptome of the giant reed, Arundo donax.</title>
        <authorList>
            <person name="Barrero R.A."/>
            <person name="Guerrero F.D."/>
            <person name="Moolhuijzen P."/>
            <person name="Goolsby J.A."/>
            <person name="Tidwell J."/>
            <person name="Bellgard S.E."/>
            <person name="Bellgard M.I."/>
        </authorList>
    </citation>
    <scope>NUCLEOTIDE SEQUENCE</scope>
    <source>
        <tissue evidence="1">Shoot tissue taken approximately 20 cm above the soil surface</tissue>
    </source>
</reference>
<organism evidence="1">
    <name type="scientific">Arundo donax</name>
    <name type="common">Giant reed</name>
    <name type="synonym">Donax arundinaceus</name>
    <dbReference type="NCBI Taxonomy" id="35708"/>
    <lineage>
        <taxon>Eukaryota</taxon>
        <taxon>Viridiplantae</taxon>
        <taxon>Streptophyta</taxon>
        <taxon>Embryophyta</taxon>
        <taxon>Tracheophyta</taxon>
        <taxon>Spermatophyta</taxon>
        <taxon>Magnoliopsida</taxon>
        <taxon>Liliopsida</taxon>
        <taxon>Poales</taxon>
        <taxon>Poaceae</taxon>
        <taxon>PACMAD clade</taxon>
        <taxon>Arundinoideae</taxon>
        <taxon>Arundineae</taxon>
        <taxon>Arundo</taxon>
    </lineage>
</organism>
<sequence>MHQWLHAASISPQFFSKQMFQHRMLP</sequence>
<dbReference type="AlphaFoldDB" id="A0A0A9BYH9"/>
<proteinExistence type="predicted"/>
<reference evidence="1" key="1">
    <citation type="submission" date="2014-09" db="EMBL/GenBank/DDBJ databases">
        <authorList>
            <person name="Magalhaes I.L.F."/>
            <person name="Oliveira U."/>
            <person name="Santos F.R."/>
            <person name="Vidigal T.H.D.A."/>
            <person name="Brescovit A.D."/>
            <person name="Santos A.J."/>
        </authorList>
    </citation>
    <scope>NUCLEOTIDE SEQUENCE</scope>
    <source>
        <tissue evidence="1">Shoot tissue taken approximately 20 cm above the soil surface</tissue>
    </source>
</reference>
<protein>
    <submittedName>
        <fullName evidence="1">Uncharacterized protein</fullName>
    </submittedName>
</protein>
<accession>A0A0A9BYH9</accession>